<dbReference type="Proteomes" id="UP000193560">
    <property type="component" value="Unassembled WGS sequence"/>
</dbReference>
<evidence type="ECO:0000256" key="1">
    <source>
        <dbReference type="SAM" id="Phobius"/>
    </source>
</evidence>
<keyword evidence="1" id="KW-0472">Membrane</keyword>
<gene>
    <name evidence="2" type="ORF">BCR42DRAFT_330429</name>
</gene>
<dbReference type="OrthoDB" id="1600564at2759"/>
<reference evidence="2 3" key="1">
    <citation type="submission" date="2016-07" db="EMBL/GenBank/DDBJ databases">
        <title>Pervasive Adenine N6-methylation of Active Genes in Fungi.</title>
        <authorList>
            <consortium name="DOE Joint Genome Institute"/>
            <person name="Mondo S.J."/>
            <person name="Dannebaum R.O."/>
            <person name="Kuo R.C."/>
            <person name="Labutti K."/>
            <person name="Haridas S."/>
            <person name="Kuo A."/>
            <person name="Salamov A."/>
            <person name="Ahrendt S.R."/>
            <person name="Lipzen A."/>
            <person name="Sullivan W."/>
            <person name="Andreopoulos W.B."/>
            <person name="Clum A."/>
            <person name="Lindquist E."/>
            <person name="Daum C."/>
            <person name="Ramamoorthy G.K."/>
            <person name="Gryganskyi A."/>
            <person name="Culley D."/>
            <person name="Magnuson J.K."/>
            <person name="James T.Y."/>
            <person name="O'Malley M.A."/>
            <person name="Stajich J.E."/>
            <person name="Spatafora J.W."/>
            <person name="Visel A."/>
            <person name="Grigoriev I.V."/>
        </authorList>
    </citation>
    <scope>NUCLEOTIDE SEQUENCE [LARGE SCALE GENOMIC DNA]</scope>
    <source>
        <strain evidence="2 3">NRRL 1336</strain>
    </source>
</reference>
<dbReference type="InterPro" id="IPR036514">
    <property type="entry name" value="SGNH_hydro_sf"/>
</dbReference>
<accession>A0A1X2IC10</accession>
<name>A0A1X2IC10_9FUNG</name>
<protein>
    <submittedName>
        <fullName evidence="2">Uncharacterized protein</fullName>
    </submittedName>
</protein>
<dbReference type="EMBL" id="MCGE01000016">
    <property type="protein sequence ID" value="ORZ13605.1"/>
    <property type="molecule type" value="Genomic_DNA"/>
</dbReference>
<dbReference type="Gene3D" id="3.40.50.1110">
    <property type="entry name" value="SGNH hydrolase"/>
    <property type="match status" value="1"/>
</dbReference>
<feature type="transmembrane region" description="Helical" evidence="1">
    <location>
        <begin position="172"/>
        <end position="191"/>
    </location>
</feature>
<dbReference type="STRING" id="90262.A0A1X2IC10"/>
<keyword evidence="1" id="KW-1133">Transmembrane helix</keyword>
<evidence type="ECO:0000313" key="2">
    <source>
        <dbReference type="EMBL" id="ORZ13605.1"/>
    </source>
</evidence>
<organism evidence="2 3">
    <name type="scientific">Absidia repens</name>
    <dbReference type="NCBI Taxonomy" id="90262"/>
    <lineage>
        <taxon>Eukaryota</taxon>
        <taxon>Fungi</taxon>
        <taxon>Fungi incertae sedis</taxon>
        <taxon>Mucoromycota</taxon>
        <taxon>Mucoromycotina</taxon>
        <taxon>Mucoromycetes</taxon>
        <taxon>Mucorales</taxon>
        <taxon>Cunninghamellaceae</taxon>
        <taxon>Absidia</taxon>
    </lineage>
</organism>
<keyword evidence="1" id="KW-0812">Transmembrane</keyword>
<proteinExistence type="predicted"/>
<keyword evidence="3" id="KW-1185">Reference proteome</keyword>
<evidence type="ECO:0000313" key="3">
    <source>
        <dbReference type="Proteomes" id="UP000193560"/>
    </source>
</evidence>
<comment type="caution">
    <text evidence="2">The sequence shown here is derived from an EMBL/GenBank/DDBJ whole genome shotgun (WGS) entry which is preliminary data.</text>
</comment>
<sequence length="210" mass="23824">MVNAALKQQVTELNKKYGTLELDLIDAHSLLSDMVQNPATFGLTNTDRAYWDDCQGKCKNRGMDEYIWWDRTHLTGVVHHSIGNSILNAGSYAPPTSIEKAKVERLLLAPASNLRSPIYRAQANTGLLQQLLDDMEMPAAENEDDYVPIHNNNSNINDQVSQKDQNHSVRRWSPLLVLITIMVGLGVLFWWKKRRSFNGNHQLLKNEDLA</sequence>
<dbReference type="AlphaFoldDB" id="A0A1X2IC10"/>